<gene>
    <name evidence="2" type="ORF">AVEN_143692-2_1</name>
</gene>
<dbReference type="EMBL" id="BGPR01000025">
    <property type="protein sequence ID" value="GBL81399.1"/>
    <property type="molecule type" value="Genomic_DNA"/>
</dbReference>
<organism evidence="2 3">
    <name type="scientific">Araneus ventricosus</name>
    <name type="common">Orbweaver spider</name>
    <name type="synonym">Epeira ventricosa</name>
    <dbReference type="NCBI Taxonomy" id="182803"/>
    <lineage>
        <taxon>Eukaryota</taxon>
        <taxon>Metazoa</taxon>
        <taxon>Ecdysozoa</taxon>
        <taxon>Arthropoda</taxon>
        <taxon>Chelicerata</taxon>
        <taxon>Arachnida</taxon>
        <taxon>Araneae</taxon>
        <taxon>Araneomorphae</taxon>
        <taxon>Entelegynae</taxon>
        <taxon>Araneoidea</taxon>
        <taxon>Araneidae</taxon>
        <taxon>Araneus</taxon>
    </lineage>
</organism>
<accession>A0A4Y2AQ78</accession>
<evidence type="ECO:0000313" key="2">
    <source>
        <dbReference type="EMBL" id="GBL81399.1"/>
    </source>
</evidence>
<evidence type="ECO:0000313" key="3">
    <source>
        <dbReference type="Proteomes" id="UP000499080"/>
    </source>
</evidence>
<reference evidence="2 3" key="1">
    <citation type="journal article" date="2019" name="Sci. Rep.">
        <title>Orb-weaving spider Araneus ventricosus genome elucidates the spidroin gene catalogue.</title>
        <authorList>
            <person name="Kono N."/>
            <person name="Nakamura H."/>
            <person name="Ohtoshi R."/>
            <person name="Moran D.A.P."/>
            <person name="Shinohara A."/>
            <person name="Yoshida Y."/>
            <person name="Fujiwara M."/>
            <person name="Mori M."/>
            <person name="Tomita M."/>
            <person name="Arakawa K."/>
        </authorList>
    </citation>
    <scope>NUCLEOTIDE SEQUENCE [LARGE SCALE GENOMIC DNA]</scope>
</reference>
<sequence>KPQPFNISNQGKMAGASWRSRYLAPSTPDCFLFEEYMTFYLFCIIFLRHMIHYLSHNMLQGVRPTENILKGLSMKEMSVQRDTQEVEEEHLKQQRQETRVGTSDEERGGRSPELRRRRARQDPESAWPEWMKYPDDFIPAD</sequence>
<protein>
    <submittedName>
        <fullName evidence="2">Uncharacterized protein</fullName>
    </submittedName>
</protein>
<comment type="caution">
    <text evidence="2">The sequence shown here is derived from an EMBL/GenBank/DDBJ whole genome shotgun (WGS) entry which is preliminary data.</text>
</comment>
<feature type="compositionally biased region" description="Basic and acidic residues" evidence="1">
    <location>
        <begin position="78"/>
        <end position="114"/>
    </location>
</feature>
<dbReference type="Proteomes" id="UP000499080">
    <property type="component" value="Unassembled WGS sequence"/>
</dbReference>
<dbReference type="AlphaFoldDB" id="A0A4Y2AQ78"/>
<feature type="non-terminal residue" evidence="2">
    <location>
        <position position="1"/>
    </location>
</feature>
<evidence type="ECO:0000256" key="1">
    <source>
        <dbReference type="SAM" id="MobiDB-lite"/>
    </source>
</evidence>
<proteinExistence type="predicted"/>
<feature type="region of interest" description="Disordered" evidence="1">
    <location>
        <begin position="73"/>
        <end position="141"/>
    </location>
</feature>
<keyword evidence="3" id="KW-1185">Reference proteome</keyword>
<name>A0A4Y2AQ78_ARAVE</name>